<feature type="transmembrane region" description="Helical" evidence="4">
    <location>
        <begin position="303"/>
        <end position="322"/>
    </location>
</feature>
<dbReference type="Gene3D" id="1.20.1250.20">
    <property type="entry name" value="MFS general substrate transporter like domains"/>
    <property type="match status" value="2"/>
</dbReference>
<keyword evidence="3 4" id="KW-0472">Membrane</keyword>
<feature type="transmembrane region" description="Helical" evidence="4">
    <location>
        <begin position="48"/>
        <end position="72"/>
    </location>
</feature>
<evidence type="ECO:0000256" key="4">
    <source>
        <dbReference type="SAM" id="Phobius"/>
    </source>
</evidence>
<dbReference type="InterPro" id="IPR052528">
    <property type="entry name" value="Sugar_transport-like"/>
</dbReference>
<protein>
    <submittedName>
        <fullName evidence="6">MFS transporter</fullName>
    </submittedName>
</protein>
<organism evidence="6 7">
    <name type="scientific">Treponema vincentii</name>
    <dbReference type="NCBI Taxonomy" id="69710"/>
    <lineage>
        <taxon>Bacteria</taxon>
        <taxon>Pseudomonadati</taxon>
        <taxon>Spirochaetota</taxon>
        <taxon>Spirochaetia</taxon>
        <taxon>Spirochaetales</taxon>
        <taxon>Treponemataceae</taxon>
        <taxon>Treponema</taxon>
    </lineage>
</organism>
<evidence type="ECO:0000313" key="6">
    <source>
        <dbReference type="EMBL" id="QHX44591.1"/>
    </source>
</evidence>
<feature type="domain" description="Major facilitator superfamily (MFS) profile" evidence="5">
    <location>
        <begin position="1"/>
        <end position="433"/>
    </location>
</feature>
<dbReference type="InterPro" id="IPR011701">
    <property type="entry name" value="MFS"/>
</dbReference>
<dbReference type="SUPFAM" id="SSF103473">
    <property type="entry name" value="MFS general substrate transporter"/>
    <property type="match status" value="1"/>
</dbReference>
<dbReference type="SUPFAM" id="SSF48371">
    <property type="entry name" value="ARM repeat"/>
    <property type="match status" value="1"/>
</dbReference>
<name>A0A6P1Y4G8_9SPIR</name>
<dbReference type="PANTHER" id="PTHR23526">
    <property type="entry name" value="INTEGRAL MEMBRANE TRANSPORT PROTEIN-RELATED"/>
    <property type="match status" value="1"/>
</dbReference>
<gene>
    <name evidence="6" type="ORF">GWP43_13920</name>
</gene>
<reference evidence="6 7" key="1">
    <citation type="submission" date="2020-01" db="EMBL/GenBank/DDBJ databases">
        <title>Complete genome sequence of a human oral phylogroup 1 Treponema sp. strain ATCC 700766, originally isolated from periodontitis dental plaque.</title>
        <authorList>
            <person name="Chan Y."/>
            <person name="Huo Y.-B."/>
            <person name="Yu X.-L."/>
            <person name="Zeng H."/>
            <person name="Leung W.-K."/>
            <person name="Watt R.M."/>
        </authorList>
    </citation>
    <scope>NUCLEOTIDE SEQUENCE [LARGE SCALE GENOMIC DNA]</scope>
    <source>
        <strain evidence="6 7">OMZ 804</strain>
    </source>
</reference>
<feature type="transmembrane region" description="Helical" evidence="4">
    <location>
        <begin position="147"/>
        <end position="169"/>
    </location>
</feature>
<dbReference type="Proteomes" id="UP000464374">
    <property type="component" value="Chromosome"/>
</dbReference>
<feature type="transmembrane region" description="Helical" evidence="4">
    <location>
        <begin position="370"/>
        <end position="393"/>
    </location>
</feature>
<keyword evidence="1 4" id="KW-0812">Transmembrane</keyword>
<feature type="transmembrane region" description="Helical" evidence="4">
    <location>
        <begin position="405"/>
        <end position="424"/>
    </location>
</feature>
<accession>A0A6P1Y4G8</accession>
<dbReference type="InterPro" id="IPR036259">
    <property type="entry name" value="MFS_trans_sf"/>
</dbReference>
<dbReference type="AlphaFoldDB" id="A0A6P1Y4G8"/>
<dbReference type="GO" id="GO:0022857">
    <property type="term" value="F:transmembrane transporter activity"/>
    <property type="evidence" value="ECO:0007669"/>
    <property type="project" value="InterPro"/>
</dbReference>
<evidence type="ECO:0000259" key="5">
    <source>
        <dbReference type="PROSITE" id="PS50850"/>
    </source>
</evidence>
<dbReference type="InterPro" id="IPR016024">
    <property type="entry name" value="ARM-type_fold"/>
</dbReference>
<feature type="transmembrane region" description="Helical" evidence="4">
    <location>
        <begin position="241"/>
        <end position="263"/>
    </location>
</feature>
<feature type="transmembrane region" description="Helical" evidence="4">
    <location>
        <begin position="21"/>
        <end position="42"/>
    </location>
</feature>
<feature type="transmembrane region" description="Helical" evidence="4">
    <location>
        <begin position="84"/>
        <end position="102"/>
    </location>
</feature>
<feature type="transmembrane region" description="Helical" evidence="4">
    <location>
        <begin position="181"/>
        <end position="200"/>
    </location>
</feature>
<dbReference type="PROSITE" id="PS50850">
    <property type="entry name" value="MFS"/>
    <property type="match status" value="1"/>
</dbReference>
<evidence type="ECO:0000256" key="2">
    <source>
        <dbReference type="ARBA" id="ARBA00022989"/>
    </source>
</evidence>
<dbReference type="Gene3D" id="1.25.10.10">
    <property type="entry name" value="Leucine-rich Repeat Variant"/>
    <property type="match status" value="1"/>
</dbReference>
<sequence>MNEQLSAYKIKQGRRIYDIYNIFNSFSFALVTGNTVTLYALFLKANTTVVGLLTAFMYLSFFAIPLGKLMVMRFSIMQTFGSTWLLRTASLLPLLAIPFLVSAGHDQYALYCLLLAVGLFNFFRGVGMIANNPVIRILAPGKDRSSYIVRLSLINNLAALLATVLLAWLLRRDPSVQSYNLASMIGILLGFIASILLFRIPEPQSAKPNRQKRKDNTTPRQGSTFLRHIRDAFKDANFRRFVLAFFIISLGIAMIRPFIIVYAKEVYSRRDSAATILSVYSLVGALSVGLLMHLIIDRIGAKPIFIIFSAISALSLIPAFFAPGLASAGILSTVFLILFTMISNVGFVGQDNSSQAYFFAMVPEEALMDLSMLYYFILAITGGAGSILGGTILDLLRVQGFSYLQSYQIFFLIVIAIIAIGIVFQRKLLNLGSYRVFETLAVLFSPRDMKALNLLHKLDRSETIETEEKILNELGEIASSVSCDQLLHYLESPRFTIRMNALRALYSMNTINAKVRDVVLKELEQGAFTTAPLAARILAKFNVQQAVTPLRTALDSDDYYLAGEAMVALARLNDSYSQPKIGTILSQAENPALILKGIRALELFNADNSPMFILDILRRDTVPPYIENEALLALASLMGIQNDFYYMFEKYRNEKQSPSILFIDILDEIFETKKTSDPVLKKTVIDFIQDYQYDEAFVHWLIGFGKNKLGIRSALLVAVALDIGLIHREAFRFFLSFWAISLFKKPELAER</sequence>
<keyword evidence="2 4" id="KW-1133">Transmembrane helix</keyword>
<feature type="transmembrane region" description="Helical" evidence="4">
    <location>
        <begin position="108"/>
        <end position="126"/>
    </location>
</feature>
<dbReference type="EMBL" id="CP048020">
    <property type="protein sequence ID" value="QHX44591.1"/>
    <property type="molecule type" value="Genomic_DNA"/>
</dbReference>
<proteinExistence type="predicted"/>
<evidence type="ECO:0000256" key="1">
    <source>
        <dbReference type="ARBA" id="ARBA00022692"/>
    </source>
</evidence>
<dbReference type="InterPro" id="IPR011989">
    <property type="entry name" value="ARM-like"/>
</dbReference>
<dbReference type="PANTHER" id="PTHR23526:SF2">
    <property type="entry name" value="MAJOR FACILITATOR SUPERFAMILY (MFS) PROFILE DOMAIN-CONTAINING PROTEIN"/>
    <property type="match status" value="1"/>
</dbReference>
<feature type="transmembrane region" description="Helical" evidence="4">
    <location>
        <begin position="328"/>
        <end position="349"/>
    </location>
</feature>
<dbReference type="RefSeq" id="WP_162664870.1">
    <property type="nucleotide sequence ID" value="NZ_CP048020.1"/>
</dbReference>
<dbReference type="Pfam" id="PF07690">
    <property type="entry name" value="MFS_1"/>
    <property type="match status" value="1"/>
</dbReference>
<feature type="transmembrane region" description="Helical" evidence="4">
    <location>
        <begin position="275"/>
        <end position="296"/>
    </location>
</feature>
<evidence type="ECO:0000256" key="3">
    <source>
        <dbReference type="ARBA" id="ARBA00023136"/>
    </source>
</evidence>
<dbReference type="InterPro" id="IPR020846">
    <property type="entry name" value="MFS_dom"/>
</dbReference>
<evidence type="ECO:0000313" key="7">
    <source>
        <dbReference type="Proteomes" id="UP000464374"/>
    </source>
</evidence>
<dbReference type="KEGG" id="trz:GWP43_13920"/>